<dbReference type="HAMAP" id="MF_01635">
    <property type="entry name" value="UbiA"/>
    <property type="match status" value="1"/>
</dbReference>
<evidence type="ECO:0000256" key="7">
    <source>
        <dbReference type="ARBA" id="ARBA00023136"/>
    </source>
</evidence>
<evidence type="ECO:0000256" key="4">
    <source>
        <dbReference type="ARBA" id="ARBA00022679"/>
    </source>
</evidence>
<dbReference type="PANTHER" id="PTHR11048:SF28">
    <property type="entry name" value="4-HYDROXYBENZOATE POLYPRENYLTRANSFERASE, MITOCHONDRIAL"/>
    <property type="match status" value="1"/>
</dbReference>
<evidence type="ECO:0000256" key="6">
    <source>
        <dbReference type="ARBA" id="ARBA00022989"/>
    </source>
</evidence>
<gene>
    <name evidence="9" type="ORF">QBZ16_001018</name>
</gene>
<keyword evidence="8" id="KW-0831">Ubiquinone biosynthesis</keyword>
<name>A0AAD9IHT7_PROWI</name>
<dbReference type="GO" id="GO:0006744">
    <property type="term" value="P:ubiquinone biosynthetic process"/>
    <property type="evidence" value="ECO:0007669"/>
    <property type="project" value="UniProtKB-UniRule"/>
</dbReference>
<keyword evidence="8" id="KW-0999">Mitochondrion inner membrane</keyword>
<dbReference type="InterPro" id="IPR006370">
    <property type="entry name" value="HB_polyprenyltransferase-like"/>
</dbReference>
<dbReference type="GO" id="GO:0008299">
    <property type="term" value="P:isoprenoid biosynthetic process"/>
    <property type="evidence" value="ECO:0007669"/>
    <property type="project" value="UniProtKB-UniRule"/>
</dbReference>
<keyword evidence="4 8" id="KW-0808">Transferase</keyword>
<dbReference type="InterPro" id="IPR030470">
    <property type="entry name" value="UbiA_prenylTrfase_CS"/>
</dbReference>
<organism evidence="9 10">
    <name type="scientific">Prototheca wickerhamii</name>
    <dbReference type="NCBI Taxonomy" id="3111"/>
    <lineage>
        <taxon>Eukaryota</taxon>
        <taxon>Viridiplantae</taxon>
        <taxon>Chlorophyta</taxon>
        <taxon>core chlorophytes</taxon>
        <taxon>Trebouxiophyceae</taxon>
        <taxon>Chlorellales</taxon>
        <taxon>Chlorellaceae</taxon>
        <taxon>Prototheca</taxon>
    </lineage>
</organism>
<keyword evidence="7 8" id="KW-0472">Membrane</keyword>
<protein>
    <recommendedName>
        <fullName evidence="8">4-hydroxybenzoate polyprenyltransferase, mitochondrial</fullName>
        <shortName evidence="8">4-HB polyprenyltransferase</shortName>
        <ecNumber evidence="8">2.5.1.39</ecNumber>
    </recommendedName>
    <alternativeName>
        <fullName evidence="8">Para-hydroxybenzoate--polyprenyltransferase</fullName>
        <shortName evidence="8">PHB:PPT</shortName>
        <shortName evidence="8">PHB:polyprenyltransferase</shortName>
    </alternativeName>
</protein>
<evidence type="ECO:0000313" key="9">
    <source>
        <dbReference type="EMBL" id="KAK2076492.1"/>
    </source>
</evidence>
<accession>A0AAD9IHT7</accession>
<keyword evidence="8" id="KW-0414">Isoprene biosynthesis</keyword>
<dbReference type="InterPro" id="IPR039653">
    <property type="entry name" value="Prenyltransferase"/>
</dbReference>
<comment type="catalytic activity">
    <reaction evidence="8">
        <text>an all-trans-polyprenyl diphosphate + 4-hydroxybenzoate = a 4-hydroxy-3-(all-trans-polyprenyl)benzoate + diphosphate</text>
        <dbReference type="Rhea" id="RHEA:44504"/>
        <dbReference type="Rhea" id="RHEA-COMP:9514"/>
        <dbReference type="Rhea" id="RHEA-COMP:9564"/>
        <dbReference type="ChEBI" id="CHEBI:17879"/>
        <dbReference type="ChEBI" id="CHEBI:33019"/>
        <dbReference type="ChEBI" id="CHEBI:58914"/>
        <dbReference type="ChEBI" id="CHEBI:78396"/>
        <dbReference type="EC" id="2.5.1.39"/>
    </reaction>
</comment>
<sequence>MPSSSQSTSTTGEEEPEIVIPLTNTWVDRMPRAARPYLQLIRIDKPIGTWLLAWPCFWSIGLAATPGALPDAGALALFGAGAILLRGAGCTINDLWDRDLDKKVERTKTRPLATGAITPPQAIAFLGVQLSAGLGILLQLNSYSQLVLGLAFNWGALLGWAAVRGTCDWNVVLPLYGAGILWTLDREDDVKVGIKSTALTLGDWSRPALAGFSLGTAALLTAAGVQADCVGPYYAGVALAGAMLARQVATVDFDNREDCGSKFVSNKWVGAAVFAGIVADRLLA</sequence>
<dbReference type="CDD" id="cd13959">
    <property type="entry name" value="PT_UbiA_COQ2"/>
    <property type="match status" value="1"/>
</dbReference>
<keyword evidence="8" id="KW-0496">Mitochondrion</keyword>
<dbReference type="GO" id="GO:0008412">
    <property type="term" value="F:4-hydroxybenzoate polyprenyltransferase activity"/>
    <property type="evidence" value="ECO:0007669"/>
    <property type="project" value="UniProtKB-EC"/>
</dbReference>
<dbReference type="Proteomes" id="UP001255856">
    <property type="component" value="Unassembled WGS sequence"/>
</dbReference>
<evidence type="ECO:0000256" key="2">
    <source>
        <dbReference type="ARBA" id="ARBA00004141"/>
    </source>
</evidence>
<dbReference type="Gene3D" id="1.10.357.140">
    <property type="entry name" value="UbiA prenyltransferase"/>
    <property type="match status" value="1"/>
</dbReference>
<evidence type="ECO:0000256" key="5">
    <source>
        <dbReference type="ARBA" id="ARBA00022692"/>
    </source>
</evidence>
<comment type="caution">
    <text evidence="9">The sequence shown here is derived from an EMBL/GenBank/DDBJ whole genome shotgun (WGS) entry which is preliminary data.</text>
</comment>
<dbReference type="EMBL" id="JASFZW010000010">
    <property type="protein sequence ID" value="KAK2076492.1"/>
    <property type="molecule type" value="Genomic_DNA"/>
</dbReference>
<comment type="function">
    <text evidence="8">Catalyzes the prenylation of para-hydroxybenzoate (PHB) with an all-trans polyprenyl group. Mediates the second step in the final reaction sequence of coenzyme Q (CoQ) biosynthesis, which is the condensation of the polyisoprenoid side chain with PHB, generating the first membrane-bound Q intermediate.</text>
</comment>
<dbReference type="EC" id="2.5.1.39" evidence="8"/>
<comment type="similarity">
    <text evidence="3 8">Belongs to the UbiA prenyltransferase family.</text>
</comment>
<dbReference type="InterPro" id="IPR000537">
    <property type="entry name" value="UbiA_prenyltransferase"/>
</dbReference>
<dbReference type="PROSITE" id="PS00943">
    <property type="entry name" value="UBIA"/>
    <property type="match status" value="1"/>
</dbReference>
<dbReference type="PANTHER" id="PTHR11048">
    <property type="entry name" value="PRENYLTRANSFERASES"/>
    <property type="match status" value="1"/>
</dbReference>
<dbReference type="Pfam" id="PF01040">
    <property type="entry name" value="UbiA"/>
    <property type="match status" value="1"/>
</dbReference>
<dbReference type="Gene3D" id="1.20.120.1780">
    <property type="entry name" value="UbiA prenyltransferase"/>
    <property type="match status" value="1"/>
</dbReference>
<dbReference type="AlphaFoldDB" id="A0AAD9IHT7"/>
<comment type="subcellular location">
    <subcellularLocation>
        <location evidence="2">Membrane</location>
        <topology evidence="2">Multi-pass membrane protein</topology>
    </subcellularLocation>
    <subcellularLocation>
        <location evidence="8">Mitochondrion inner membrane</location>
        <topology evidence="8">Multi-pass membrane protein</topology>
        <orientation evidence="8">Matrix side</orientation>
    </subcellularLocation>
</comment>
<keyword evidence="6 8" id="KW-1133">Transmembrane helix</keyword>
<evidence type="ECO:0000256" key="8">
    <source>
        <dbReference type="HAMAP-Rule" id="MF_03189"/>
    </source>
</evidence>
<reference evidence="9" key="1">
    <citation type="submission" date="2021-01" db="EMBL/GenBank/DDBJ databases">
        <authorList>
            <person name="Eckstrom K.M.E."/>
        </authorList>
    </citation>
    <scope>NUCLEOTIDE SEQUENCE</scope>
    <source>
        <strain evidence="9">UVCC 0001</strain>
    </source>
</reference>
<dbReference type="InterPro" id="IPR044878">
    <property type="entry name" value="UbiA_sf"/>
</dbReference>
<evidence type="ECO:0000256" key="1">
    <source>
        <dbReference type="ARBA" id="ARBA00001946"/>
    </source>
</evidence>
<keyword evidence="10" id="KW-1185">Reference proteome</keyword>
<proteinExistence type="inferred from homology"/>
<dbReference type="GO" id="GO:0005743">
    <property type="term" value="C:mitochondrial inner membrane"/>
    <property type="evidence" value="ECO:0007669"/>
    <property type="project" value="UniProtKB-SubCell"/>
</dbReference>
<evidence type="ECO:0000313" key="10">
    <source>
        <dbReference type="Proteomes" id="UP001255856"/>
    </source>
</evidence>
<comment type="pathway">
    <text evidence="8">Cofactor biosynthesis; ubiquinone biosynthesis.</text>
</comment>
<comment type="cofactor">
    <cofactor evidence="1 8">
        <name>Mg(2+)</name>
        <dbReference type="ChEBI" id="CHEBI:18420"/>
    </cofactor>
</comment>
<dbReference type="FunFam" id="1.20.120.1780:FF:000001">
    <property type="entry name" value="4-hydroxybenzoate octaprenyltransferase"/>
    <property type="match status" value="1"/>
</dbReference>
<keyword evidence="5 8" id="KW-0812">Transmembrane</keyword>
<evidence type="ECO:0000256" key="3">
    <source>
        <dbReference type="ARBA" id="ARBA00005985"/>
    </source>
</evidence>